<evidence type="ECO:0000256" key="2">
    <source>
        <dbReference type="SAM" id="Phobius"/>
    </source>
</evidence>
<feature type="transmembrane region" description="Helical" evidence="2">
    <location>
        <begin position="44"/>
        <end position="65"/>
    </location>
</feature>
<keyword evidence="2" id="KW-0472">Membrane</keyword>
<keyword evidence="4" id="KW-1185">Reference proteome</keyword>
<gene>
    <name evidence="3" type="ORF">DZG00_06015</name>
</gene>
<evidence type="ECO:0000256" key="1">
    <source>
        <dbReference type="SAM" id="MobiDB-lite"/>
    </source>
</evidence>
<dbReference type="AlphaFoldDB" id="A0A399T731"/>
<protein>
    <submittedName>
        <fullName evidence="3">Uncharacterized protein</fullName>
    </submittedName>
</protein>
<keyword evidence="2" id="KW-0812">Transmembrane</keyword>
<proteinExistence type="predicted"/>
<dbReference type="Proteomes" id="UP000266484">
    <property type="component" value="Unassembled WGS sequence"/>
</dbReference>
<dbReference type="EMBL" id="QWGT01000059">
    <property type="protein sequence ID" value="RIJ52160.1"/>
    <property type="molecule type" value="Genomic_DNA"/>
</dbReference>
<comment type="caution">
    <text evidence="3">The sequence shown here is derived from an EMBL/GenBank/DDBJ whole genome shotgun (WGS) entry which is preliminary data.</text>
</comment>
<sequence length="100" mass="10434">MAPDPRTRFREQAEGALMTFAGTVAYLLFVVGRDTEVRTEGDRVLVVVCVIGAIAALAVVLGIAVRGAIRRRRERAAAGAGRAAAKGDADHADVADGSRS</sequence>
<evidence type="ECO:0000313" key="3">
    <source>
        <dbReference type="EMBL" id="RIJ52160.1"/>
    </source>
</evidence>
<dbReference type="RefSeq" id="WP_119455463.1">
    <property type="nucleotide sequence ID" value="NZ_QWGT01000059.1"/>
</dbReference>
<keyword evidence="2" id="KW-1133">Transmembrane helix</keyword>
<reference evidence="3 4" key="1">
    <citation type="submission" date="2018-08" db="EMBL/GenBank/DDBJ databases">
        <title>Genome Sequence of Clavibacter michiganensis Subspecies type strains, and the Atypical Peach-Colored Strains Isolated from Tomato.</title>
        <authorList>
            <person name="Osdaghi E."/>
            <person name="Portier P."/>
            <person name="Briand M."/>
            <person name="Jacques M.-A."/>
        </authorList>
    </citation>
    <scope>NUCLEOTIDE SEQUENCE [LARGE SCALE GENOMIC DNA]</scope>
    <source>
        <strain evidence="3 4">CFBP 8615</strain>
    </source>
</reference>
<name>A0A399T731_9MICO</name>
<feature type="compositionally biased region" description="Basic and acidic residues" evidence="1">
    <location>
        <begin position="85"/>
        <end position="100"/>
    </location>
</feature>
<feature type="region of interest" description="Disordered" evidence="1">
    <location>
        <begin position="78"/>
        <end position="100"/>
    </location>
</feature>
<organism evidence="3 4">
    <name type="scientific">Clavibacter lycopersici</name>
    <dbReference type="NCBI Taxonomy" id="2301718"/>
    <lineage>
        <taxon>Bacteria</taxon>
        <taxon>Bacillati</taxon>
        <taxon>Actinomycetota</taxon>
        <taxon>Actinomycetes</taxon>
        <taxon>Micrococcales</taxon>
        <taxon>Microbacteriaceae</taxon>
        <taxon>Clavibacter</taxon>
    </lineage>
</organism>
<evidence type="ECO:0000313" key="4">
    <source>
        <dbReference type="Proteomes" id="UP000266484"/>
    </source>
</evidence>
<feature type="transmembrane region" description="Helical" evidence="2">
    <location>
        <begin position="12"/>
        <end position="32"/>
    </location>
</feature>
<accession>A0A399T731</accession>